<sequence>MAAPSTKPPTKQPQLPLYSWRTYSPNARLVYLRDHQQADNEIAQLNPGLLGFDLEWRPTYVKGYPENPVALVQLASDNTILLLQIKAMREFPQKLRELLEDPAYIKTGVGIQNDALKLYRDWDVSTYNCVDLSLLARTVDNARWKGKYKESIGLSRLMETYHSLSLAKGRTTRSNWEKHLSFEQQEYASNDAHAGFVLYKTLSAMFEGLPKPPKPEYYSFHAIRGNLYNFSGVPWSCHNPDYDPGPPPEPKKPKKPKISKDTDSTATAQPQPIDAQSPNARAPSTEQPNKRPRPPRNRQAQQHGARRAHPSPLPVASSSRPAAVSVSDVSVTTSARSQGGHSAISHYMERVVGFSL</sequence>
<evidence type="ECO:0000313" key="2">
    <source>
        <dbReference type="Proteomes" id="UP000308600"/>
    </source>
</evidence>
<proteinExistence type="predicted"/>
<dbReference type="EMBL" id="ML208259">
    <property type="protein sequence ID" value="TFK76823.1"/>
    <property type="molecule type" value="Genomic_DNA"/>
</dbReference>
<reference evidence="1 2" key="1">
    <citation type="journal article" date="2019" name="Nat. Ecol. Evol.">
        <title>Megaphylogeny resolves global patterns of mushroom evolution.</title>
        <authorList>
            <person name="Varga T."/>
            <person name="Krizsan K."/>
            <person name="Foldi C."/>
            <person name="Dima B."/>
            <person name="Sanchez-Garcia M."/>
            <person name="Sanchez-Ramirez S."/>
            <person name="Szollosi G.J."/>
            <person name="Szarkandi J.G."/>
            <person name="Papp V."/>
            <person name="Albert L."/>
            <person name="Andreopoulos W."/>
            <person name="Angelini C."/>
            <person name="Antonin V."/>
            <person name="Barry K.W."/>
            <person name="Bougher N.L."/>
            <person name="Buchanan P."/>
            <person name="Buyck B."/>
            <person name="Bense V."/>
            <person name="Catcheside P."/>
            <person name="Chovatia M."/>
            <person name="Cooper J."/>
            <person name="Damon W."/>
            <person name="Desjardin D."/>
            <person name="Finy P."/>
            <person name="Geml J."/>
            <person name="Haridas S."/>
            <person name="Hughes K."/>
            <person name="Justo A."/>
            <person name="Karasinski D."/>
            <person name="Kautmanova I."/>
            <person name="Kiss B."/>
            <person name="Kocsube S."/>
            <person name="Kotiranta H."/>
            <person name="LaButti K.M."/>
            <person name="Lechner B.E."/>
            <person name="Liimatainen K."/>
            <person name="Lipzen A."/>
            <person name="Lukacs Z."/>
            <person name="Mihaltcheva S."/>
            <person name="Morgado L.N."/>
            <person name="Niskanen T."/>
            <person name="Noordeloos M.E."/>
            <person name="Ohm R.A."/>
            <person name="Ortiz-Santana B."/>
            <person name="Ovrebo C."/>
            <person name="Racz N."/>
            <person name="Riley R."/>
            <person name="Savchenko A."/>
            <person name="Shiryaev A."/>
            <person name="Soop K."/>
            <person name="Spirin V."/>
            <person name="Szebenyi C."/>
            <person name="Tomsovsky M."/>
            <person name="Tulloss R.E."/>
            <person name="Uehling J."/>
            <person name="Grigoriev I.V."/>
            <person name="Vagvolgyi C."/>
            <person name="Papp T."/>
            <person name="Martin F.M."/>
            <person name="Miettinen O."/>
            <person name="Hibbett D.S."/>
            <person name="Nagy L.G."/>
        </authorList>
    </citation>
    <scope>NUCLEOTIDE SEQUENCE [LARGE SCALE GENOMIC DNA]</scope>
    <source>
        <strain evidence="1 2">NL-1719</strain>
    </source>
</reference>
<organism evidence="1 2">
    <name type="scientific">Pluteus cervinus</name>
    <dbReference type="NCBI Taxonomy" id="181527"/>
    <lineage>
        <taxon>Eukaryota</taxon>
        <taxon>Fungi</taxon>
        <taxon>Dikarya</taxon>
        <taxon>Basidiomycota</taxon>
        <taxon>Agaricomycotina</taxon>
        <taxon>Agaricomycetes</taxon>
        <taxon>Agaricomycetidae</taxon>
        <taxon>Agaricales</taxon>
        <taxon>Pluteineae</taxon>
        <taxon>Pluteaceae</taxon>
        <taxon>Pluteus</taxon>
    </lineage>
</organism>
<keyword evidence="2" id="KW-1185">Reference proteome</keyword>
<protein>
    <submittedName>
        <fullName evidence="1">Ribonuclease H-like protein</fullName>
    </submittedName>
</protein>
<gene>
    <name evidence="1" type="ORF">BDN72DRAFT_829990</name>
</gene>
<dbReference type="Proteomes" id="UP000308600">
    <property type="component" value="Unassembled WGS sequence"/>
</dbReference>
<name>A0ACD3BFD2_9AGAR</name>
<accession>A0ACD3BFD2</accession>
<evidence type="ECO:0000313" key="1">
    <source>
        <dbReference type="EMBL" id="TFK76823.1"/>
    </source>
</evidence>